<gene>
    <name evidence="3" type="ORF">K489DRAFT_426408</name>
</gene>
<organism evidence="3">
    <name type="scientific">Dissoconium aciculare CBS 342.82</name>
    <dbReference type="NCBI Taxonomy" id="1314786"/>
    <lineage>
        <taxon>Eukaryota</taxon>
        <taxon>Fungi</taxon>
        <taxon>Dikarya</taxon>
        <taxon>Ascomycota</taxon>
        <taxon>Pezizomycotina</taxon>
        <taxon>Dothideomycetes</taxon>
        <taxon>Dothideomycetidae</taxon>
        <taxon>Mycosphaerellales</taxon>
        <taxon>Dissoconiaceae</taxon>
        <taxon>Dissoconium</taxon>
    </lineage>
</organism>
<dbReference type="Proteomes" id="UP000504637">
    <property type="component" value="Unplaced"/>
</dbReference>
<keyword evidence="2" id="KW-1185">Reference proteome</keyword>
<accession>A0A6J3M3W5</accession>
<evidence type="ECO:0000256" key="1">
    <source>
        <dbReference type="SAM" id="MobiDB-lite"/>
    </source>
</evidence>
<dbReference type="GeneID" id="54366087"/>
<reference evidence="3" key="1">
    <citation type="submission" date="2020-01" db="EMBL/GenBank/DDBJ databases">
        <authorList>
            <consortium name="DOE Joint Genome Institute"/>
            <person name="Haridas S."/>
            <person name="Albert R."/>
            <person name="Binder M."/>
            <person name="Bloem J."/>
            <person name="Labutti K."/>
            <person name="Salamov A."/>
            <person name="Andreopoulos B."/>
            <person name="Baker S.E."/>
            <person name="Barry K."/>
            <person name="Bills G."/>
            <person name="Bluhm B.H."/>
            <person name="Cannon C."/>
            <person name="Castanera R."/>
            <person name="Culley D.E."/>
            <person name="Daum C."/>
            <person name="Ezra D."/>
            <person name="Gonzalez J.B."/>
            <person name="Henrissat B."/>
            <person name="Kuo A."/>
            <person name="Liang C."/>
            <person name="Lipzen A."/>
            <person name="Lutzoni F."/>
            <person name="Magnuson J."/>
            <person name="Mondo S."/>
            <person name="Nolan M."/>
            <person name="Ohm R."/>
            <person name="Pangilinan J."/>
            <person name="Park H.-J."/>
            <person name="Ramirez L."/>
            <person name="Alfaro M."/>
            <person name="Sun H."/>
            <person name="Tritt A."/>
            <person name="Yoshinaga Y."/>
            <person name="Zwiers L.-H."/>
            <person name="Turgeon B.G."/>
            <person name="Goodwin S.B."/>
            <person name="Spatafora J.W."/>
            <person name="Crous P.W."/>
            <person name="Grigoriev I.V."/>
        </authorList>
    </citation>
    <scope>NUCLEOTIDE SEQUENCE</scope>
    <source>
        <strain evidence="3">CBS 342.82</strain>
    </source>
</reference>
<reference evidence="3" key="3">
    <citation type="submission" date="2025-08" db="UniProtKB">
        <authorList>
            <consortium name="RefSeq"/>
        </authorList>
    </citation>
    <scope>IDENTIFICATION</scope>
    <source>
        <strain evidence="3">CBS 342.82</strain>
    </source>
</reference>
<evidence type="ECO:0000313" key="2">
    <source>
        <dbReference type="Proteomes" id="UP000504637"/>
    </source>
</evidence>
<reference evidence="3" key="2">
    <citation type="submission" date="2020-04" db="EMBL/GenBank/DDBJ databases">
        <authorList>
            <consortium name="NCBI Genome Project"/>
        </authorList>
    </citation>
    <scope>NUCLEOTIDE SEQUENCE</scope>
    <source>
        <strain evidence="3">CBS 342.82</strain>
    </source>
</reference>
<dbReference type="RefSeq" id="XP_033458648.1">
    <property type="nucleotide sequence ID" value="XM_033608287.1"/>
</dbReference>
<protein>
    <submittedName>
        <fullName evidence="3">Uncharacterized protein</fullName>
    </submittedName>
</protein>
<sequence length="203" mass="22716">MYHARKAAQPIGCFRLSPGNVRQTVEGLNHYRKRNTASAKHKNVTSRRSLGPARRDQRPMKHSHFTRWLVSSSDLKRRWGSHARLPDQPFGDGDMVFSSSCEANLTYAYEDPEHCSRYVSASSRTCFRSSAGNRNIVSFSRAIFTTLGSRVSVLQFEQIPHPCSSAPQSKQSRGTRPWLGNIPLISHITIATATANLTSNTQV</sequence>
<proteinExistence type="predicted"/>
<name>A0A6J3M3W5_9PEZI</name>
<evidence type="ECO:0000313" key="3">
    <source>
        <dbReference type="RefSeq" id="XP_033458648.1"/>
    </source>
</evidence>
<feature type="compositionally biased region" description="Basic residues" evidence="1">
    <location>
        <begin position="35"/>
        <end position="45"/>
    </location>
</feature>
<feature type="region of interest" description="Disordered" evidence="1">
    <location>
        <begin position="35"/>
        <end position="62"/>
    </location>
</feature>
<dbReference type="AlphaFoldDB" id="A0A6J3M3W5"/>